<dbReference type="Pfam" id="PF14997">
    <property type="entry name" value="CECR6_TMEM121"/>
    <property type="match status" value="1"/>
</dbReference>
<organism evidence="3 4">
    <name type="scientific">Porites evermanni</name>
    <dbReference type="NCBI Taxonomy" id="104178"/>
    <lineage>
        <taxon>Eukaryota</taxon>
        <taxon>Metazoa</taxon>
        <taxon>Cnidaria</taxon>
        <taxon>Anthozoa</taxon>
        <taxon>Hexacorallia</taxon>
        <taxon>Scleractinia</taxon>
        <taxon>Fungiina</taxon>
        <taxon>Poritidae</taxon>
        <taxon>Porites</taxon>
    </lineage>
</organism>
<name>A0ABN8M0B8_9CNID</name>
<comment type="similarity">
    <text evidence="1">Belongs to the TMEM121 family.</text>
</comment>
<feature type="transmembrane region" description="Helical" evidence="2">
    <location>
        <begin position="40"/>
        <end position="58"/>
    </location>
</feature>
<proteinExistence type="inferred from homology"/>
<keyword evidence="2" id="KW-0812">Transmembrane</keyword>
<dbReference type="InterPro" id="IPR026624">
    <property type="entry name" value="CECR6"/>
</dbReference>
<keyword evidence="2" id="KW-0472">Membrane</keyword>
<protein>
    <submittedName>
        <fullName evidence="3">Uncharacterized protein</fullName>
    </submittedName>
</protein>
<keyword evidence="2" id="KW-1133">Transmembrane helix</keyword>
<accession>A0ABN8M0B8</accession>
<evidence type="ECO:0000313" key="4">
    <source>
        <dbReference type="Proteomes" id="UP001159427"/>
    </source>
</evidence>
<dbReference type="Proteomes" id="UP001159427">
    <property type="component" value="Unassembled WGS sequence"/>
</dbReference>
<dbReference type="PANTHER" id="PTHR47399">
    <property type="entry name" value="TRANSMEMBRANE PROTEIN 121B"/>
    <property type="match status" value="1"/>
</dbReference>
<dbReference type="PANTHER" id="PTHR47399:SF1">
    <property type="entry name" value="TRANSMEMBRANE PROTEIN 121B"/>
    <property type="match status" value="1"/>
</dbReference>
<feature type="transmembrane region" description="Helical" evidence="2">
    <location>
        <begin position="174"/>
        <end position="193"/>
    </location>
</feature>
<reference evidence="3 4" key="1">
    <citation type="submission" date="2022-05" db="EMBL/GenBank/DDBJ databases">
        <authorList>
            <consortium name="Genoscope - CEA"/>
            <person name="William W."/>
        </authorList>
    </citation>
    <scope>NUCLEOTIDE SEQUENCE [LARGE SCALE GENOMIC DNA]</scope>
</reference>
<feature type="non-terminal residue" evidence="3">
    <location>
        <position position="279"/>
    </location>
</feature>
<feature type="transmembrane region" description="Helical" evidence="2">
    <location>
        <begin position="213"/>
        <end position="233"/>
    </location>
</feature>
<evidence type="ECO:0000256" key="2">
    <source>
        <dbReference type="SAM" id="Phobius"/>
    </source>
</evidence>
<keyword evidence="4" id="KW-1185">Reference proteome</keyword>
<dbReference type="InterPro" id="IPR032776">
    <property type="entry name" value="CECR6/TMEM121"/>
</dbReference>
<feature type="transmembrane region" description="Helical" evidence="2">
    <location>
        <begin position="105"/>
        <end position="123"/>
    </location>
</feature>
<evidence type="ECO:0000256" key="1">
    <source>
        <dbReference type="ARBA" id="ARBA00007711"/>
    </source>
</evidence>
<comment type="caution">
    <text evidence="3">The sequence shown here is derived from an EMBL/GenBank/DDBJ whole genome shotgun (WGS) entry which is preliminary data.</text>
</comment>
<dbReference type="EMBL" id="CALNXI010000219">
    <property type="protein sequence ID" value="CAH3022443.1"/>
    <property type="molecule type" value="Genomic_DNA"/>
</dbReference>
<sequence length="279" mass="31115">MDLLLKAWIVTVGRFLFFVLIIIQGLALAAYLAAYENHSAWNSFALLFLPASLFWWYISINNAGKPKFLFFTWLSYVWLGLVPMIGVVFGIAVDKLYQPKGFLNPSTLQMSLCITPLLLLLLFHTGMESTIHRKTIVNLSIKAAIDLVDAIELLSIVIDEIDTSHNVPKSVEKLLISFACISILCQSVLGIPYDEKRLEEGGDETEISIANGLTQVLLNIVFLGLRLGLIFNFNRVASLFIAKNIVMIVGRLFELKYLTTLIYQDVPTNEPASDTTAAP</sequence>
<evidence type="ECO:0000313" key="3">
    <source>
        <dbReference type="EMBL" id="CAH3022443.1"/>
    </source>
</evidence>
<feature type="transmembrane region" description="Helical" evidence="2">
    <location>
        <begin position="70"/>
        <end position="93"/>
    </location>
</feature>
<feature type="transmembrane region" description="Helical" evidence="2">
    <location>
        <begin position="12"/>
        <end position="34"/>
    </location>
</feature>
<gene>
    <name evidence="3" type="ORF">PEVE_00015409</name>
</gene>